<evidence type="ECO:0000313" key="3">
    <source>
        <dbReference type="Proteomes" id="UP000467841"/>
    </source>
</evidence>
<accession>A0A6D2IR13</accession>
<proteinExistence type="predicted"/>
<dbReference type="EMBL" id="CACVBM020001107">
    <property type="protein sequence ID" value="CAA7031545.1"/>
    <property type="molecule type" value="Genomic_DNA"/>
</dbReference>
<dbReference type="GO" id="GO:0005777">
    <property type="term" value="C:peroxisome"/>
    <property type="evidence" value="ECO:0007669"/>
    <property type="project" value="InterPro"/>
</dbReference>
<dbReference type="OrthoDB" id="1057087at2759"/>
<dbReference type="InterPro" id="IPR024768">
    <property type="entry name" value="Marf1"/>
</dbReference>
<dbReference type="PANTHER" id="PTHR14379">
    <property type="entry name" value="LIMKAIN B LKAP"/>
    <property type="match status" value="1"/>
</dbReference>
<reference evidence="2" key="1">
    <citation type="submission" date="2020-01" db="EMBL/GenBank/DDBJ databases">
        <authorList>
            <person name="Mishra B."/>
        </authorList>
    </citation>
    <scope>NUCLEOTIDE SEQUENCE [LARGE SCALE GENOMIC DNA]</scope>
</reference>
<dbReference type="GO" id="GO:0010468">
    <property type="term" value="P:regulation of gene expression"/>
    <property type="evidence" value="ECO:0007669"/>
    <property type="project" value="InterPro"/>
</dbReference>
<evidence type="ECO:0008006" key="4">
    <source>
        <dbReference type="Google" id="ProtNLM"/>
    </source>
</evidence>
<dbReference type="PANTHER" id="PTHR14379:SF75">
    <property type="entry name" value="NYN DOMAIN-CONTAINING PROTEIN"/>
    <property type="match status" value="1"/>
</dbReference>
<name>A0A6D2IR13_9BRAS</name>
<comment type="caution">
    <text evidence="2">The sequence shown here is derived from an EMBL/GenBank/DDBJ whole genome shotgun (WGS) entry which is preliminary data.</text>
</comment>
<sequence length="255" mass="28976">MPLDNSSFAGALDISDETMSSLIRRPIRRHSARECKSGPSPVPMPAPPPVRMPALPSIPRSSLPPPPFPWPPLPRVVLENTDETVSRLFPVPRGRQRIRKTYVLWDMSDYSIPENFDPLSIGIQIHSAITKEGYRGELQIWLYGAENTWSPELIDQLEQVRFKVFPFKGVKRARLDMIIMTFLTFVYMMDAPTNVLMLSSNKEEMEQEPKFSKCRKMLEDRGFCVVSAQPETLINQDAQPDHSACDPSICPYAQS</sequence>
<dbReference type="AlphaFoldDB" id="A0A6D2IR13"/>
<evidence type="ECO:0000256" key="1">
    <source>
        <dbReference type="SAM" id="MobiDB-lite"/>
    </source>
</evidence>
<feature type="compositionally biased region" description="Pro residues" evidence="1">
    <location>
        <begin position="40"/>
        <end position="49"/>
    </location>
</feature>
<feature type="region of interest" description="Disordered" evidence="1">
    <location>
        <begin position="1"/>
        <end position="49"/>
    </location>
</feature>
<protein>
    <recommendedName>
        <fullName evidence="4">NYN domain-containing protein</fullName>
    </recommendedName>
</protein>
<dbReference type="Proteomes" id="UP000467841">
    <property type="component" value="Unassembled WGS sequence"/>
</dbReference>
<gene>
    <name evidence="2" type="ORF">MERR_LOCUS18780</name>
</gene>
<evidence type="ECO:0000313" key="2">
    <source>
        <dbReference type="EMBL" id="CAA7031545.1"/>
    </source>
</evidence>
<keyword evidence="3" id="KW-1185">Reference proteome</keyword>
<organism evidence="2 3">
    <name type="scientific">Microthlaspi erraticum</name>
    <dbReference type="NCBI Taxonomy" id="1685480"/>
    <lineage>
        <taxon>Eukaryota</taxon>
        <taxon>Viridiplantae</taxon>
        <taxon>Streptophyta</taxon>
        <taxon>Embryophyta</taxon>
        <taxon>Tracheophyta</taxon>
        <taxon>Spermatophyta</taxon>
        <taxon>Magnoliopsida</taxon>
        <taxon>eudicotyledons</taxon>
        <taxon>Gunneridae</taxon>
        <taxon>Pentapetalae</taxon>
        <taxon>rosids</taxon>
        <taxon>malvids</taxon>
        <taxon>Brassicales</taxon>
        <taxon>Brassicaceae</taxon>
        <taxon>Coluteocarpeae</taxon>
        <taxon>Microthlaspi</taxon>
    </lineage>
</organism>